<evidence type="ECO:0000313" key="8">
    <source>
        <dbReference type="Proteomes" id="UP000028838"/>
    </source>
</evidence>
<evidence type="ECO:0000256" key="5">
    <source>
        <dbReference type="RuleBase" id="RU000488"/>
    </source>
</evidence>
<sequence length="123" mass="13742">MTPGVATRDASAGGAFRDLSKGAVLQCVEAATLGMPFEVWKTRMGRYRSESTVEAFQQIYREGGVRAYWRGLAPKLVESASKGAVLLYSKVRGSPRRKEEGRMKENKQRVETAERKDELTREA</sequence>
<dbReference type="SUPFAM" id="SSF103506">
    <property type="entry name" value="Mitochondrial carrier"/>
    <property type="match status" value="1"/>
</dbReference>
<evidence type="ECO:0000256" key="1">
    <source>
        <dbReference type="ARBA" id="ARBA00004141"/>
    </source>
</evidence>
<dbReference type="PANTHER" id="PTHR46982">
    <property type="entry name" value="CITRATE/OXOGLUTARATE CARRIER PROTEIN"/>
    <property type="match status" value="1"/>
</dbReference>
<dbReference type="InterPro" id="IPR023395">
    <property type="entry name" value="MCP_dom_sf"/>
</dbReference>
<organism evidence="7 8">
    <name type="scientific">Toxoplasma gondii FOU</name>
    <dbReference type="NCBI Taxonomy" id="943167"/>
    <lineage>
        <taxon>Eukaryota</taxon>
        <taxon>Sar</taxon>
        <taxon>Alveolata</taxon>
        <taxon>Apicomplexa</taxon>
        <taxon>Conoidasida</taxon>
        <taxon>Coccidia</taxon>
        <taxon>Eucoccidiorida</taxon>
        <taxon>Eimeriorina</taxon>
        <taxon>Sarcocystidae</taxon>
        <taxon>Toxoplasma</taxon>
    </lineage>
</organism>
<dbReference type="InterPro" id="IPR018108">
    <property type="entry name" value="MCP_transmembrane"/>
</dbReference>
<dbReference type="InterPro" id="IPR053017">
    <property type="entry name" value="Mito_Cit/Oxoglu_Carrier"/>
</dbReference>
<evidence type="ECO:0000256" key="6">
    <source>
        <dbReference type="SAM" id="MobiDB-lite"/>
    </source>
</evidence>
<reference evidence="7 8" key="1">
    <citation type="submission" date="2014-07" db="EMBL/GenBank/DDBJ databases">
        <authorList>
            <person name="Sibley D."/>
            <person name="Venepally P."/>
            <person name="Karamycheva S."/>
            <person name="Hadjithomas M."/>
            <person name="Khan A."/>
            <person name="Brunk B."/>
            <person name="Roos D."/>
            <person name="Caler E."/>
            <person name="Lorenzi H."/>
        </authorList>
    </citation>
    <scope>NUCLEOTIDE SEQUENCE [LARGE SCALE GENOMIC DNA]</scope>
    <source>
        <strain evidence="7 8">FOU</strain>
    </source>
</reference>
<comment type="subcellular location">
    <subcellularLocation>
        <location evidence="1">Membrane</location>
        <topology evidence="1">Multi-pass membrane protein</topology>
    </subcellularLocation>
</comment>
<keyword evidence="3 4" id="KW-0472">Membrane</keyword>
<gene>
    <name evidence="7" type="ORF">TGFOU_403360</name>
</gene>
<evidence type="ECO:0000256" key="2">
    <source>
        <dbReference type="ARBA" id="ARBA00022692"/>
    </source>
</evidence>
<feature type="repeat" description="Solcar" evidence="4">
    <location>
        <begin position="13"/>
        <end position="96"/>
    </location>
</feature>
<dbReference type="VEuPathDB" id="ToxoDB:TGFOU_403360"/>
<dbReference type="PROSITE" id="PS50920">
    <property type="entry name" value="SOLCAR"/>
    <property type="match status" value="1"/>
</dbReference>
<comment type="similarity">
    <text evidence="5">Belongs to the mitochondrial carrier (TC 2.A.29) family.</text>
</comment>
<keyword evidence="5" id="KW-0813">Transport</keyword>
<dbReference type="EMBL" id="AEYH02000622">
    <property type="protein sequence ID" value="KFG54248.1"/>
    <property type="molecule type" value="Genomic_DNA"/>
</dbReference>
<dbReference type="GO" id="GO:0015742">
    <property type="term" value="P:alpha-ketoglutarate transport"/>
    <property type="evidence" value="ECO:0007669"/>
    <property type="project" value="TreeGrafter"/>
</dbReference>
<dbReference type="Pfam" id="PF00153">
    <property type="entry name" value="Mito_carr"/>
    <property type="match status" value="1"/>
</dbReference>
<evidence type="ECO:0000256" key="3">
    <source>
        <dbReference type="ARBA" id="ARBA00023136"/>
    </source>
</evidence>
<feature type="compositionally biased region" description="Basic and acidic residues" evidence="6">
    <location>
        <begin position="96"/>
        <end position="123"/>
    </location>
</feature>
<proteinExistence type="inferred from homology"/>
<dbReference type="GO" id="GO:0006843">
    <property type="term" value="P:mitochondrial citrate transmembrane transport"/>
    <property type="evidence" value="ECO:0007669"/>
    <property type="project" value="TreeGrafter"/>
</dbReference>
<keyword evidence="2 4" id="KW-0812">Transmembrane</keyword>
<dbReference type="GO" id="GO:0005739">
    <property type="term" value="C:mitochondrion"/>
    <property type="evidence" value="ECO:0007669"/>
    <property type="project" value="TreeGrafter"/>
</dbReference>
<comment type="caution">
    <text evidence="7">The sequence shown here is derived from an EMBL/GenBank/DDBJ whole genome shotgun (WGS) entry which is preliminary data.</text>
</comment>
<dbReference type="PANTHER" id="PTHR46982:SF1">
    <property type="entry name" value="CITRATE_OXOGLUTARATE CARRIER PROTEIN"/>
    <property type="match status" value="1"/>
</dbReference>
<dbReference type="GO" id="GO:0005371">
    <property type="term" value="F:tricarboxylate secondary active transmembrane transporter activity"/>
    <property type="evidence" value="ECO:0007669"/>
    <property type="project" value="TreeGrafter"/>
</dbReference>
<feature type="region of interest" description="Disordered" evidence="6">
    <location>
        <begin position="93"/>
        <end position="123"/>
    </location>
</feature>
<dbReference type="Proteomes" id="UP000028838">
    <property type="component" value="Unassembled WGS sequence"/>
</dbReference>
<name>A0A086LC80_TOXGO</name>
<dbReference type="AlphaFoldDB" id="A0A086LC80"/>
<dbReference type="GO" id="GO:0016020">
    <property type="term" value="C:membrane"/>
    <property type="evidence" value="ECO:0007669"/>
    <property type="project" value="UniProtKB-SubCell"/>
</dbReference>
<evidence type="ECO:0000313" key="7">
    <source>
        <dbReference type="EMBL" id="KFG54248.1"/>
    </source>
</evidence>
<dbReference type="Gene3D" id="1.50.40.10">
    <property type="entry name" value="Mitochondrial carrier domain"/>
    <property type="match status" value="1"/>
</dbReference>
<evidence type="ECO:0000256" key="4">
    <source>
        <dbReference type="PROSITE-ProRule" id="PRU00282"/>
    </source>
</evidence>
<accession>A0A086LC80</accession>
<protein>
    <submittedName>
        <fullName evidence="7">Putative carrier protein</fullName>
    </submittedName>
</protein>